<name>A0ABY8VTC7_9CORY</name>
<dbReference type="InterPro" id="IPR009737">
    <property type="entry name" value="Aim32/Apd1-like"/>
</dbReference>
<evidence type="ECO:0000313" key="1">
    <source>
        <dbReference type="EMBL" id="WIM71404.1"/>
    </source>
</evidence>
<dbReference type="InterPro" id="IPR010350">
    <property type="entry name" value="Aim32/Apd1-like_bac"/>
</dbReference>
<dbReference type="Pfam" id="PF06999">
    <property type="entry name" value="Suc_Fer-like"/>
    <property type="match status" value="1"/>
</dbReference>
<proteinExistence type="predicted"/>
<dbReference type="CDD" id="cd03062">
    <property type="entry name" value="TRX_Fd_Sucrase"/>
    <property type="match status" value="1"/>
</dbReference>
<dbReference type="PIRSF" id="PIRSF035042">
    <property type="entry name" value="UCP035042_thirdx"/>
    <property type="match status" value="1"/>
</dbReference>
<dbReference type="EMBL" id="CP126970">
    <property type="protein sequence ID" value="WIM71404.1"/>
    <property type="molecule type" value="Genomic_DNA"/>
</dbReference>
<gene>
    <name evidence="1" type="ORF">QP029_06420</name>
</gene>
<dbReference type="InterPro" id="IPR036249">
    <property type="entry name" value="Thioredoxin-like_sf"/>
</dbReference>
<organism evidence="1 2">
    <name type="scientific">Corynebacterium suedekumii</name>
    <dbReference type="NCBI Taxonomy" id="3049801"/>
    <lineage>
        <taxon>Bacteria</taxon>
        <taxon>Bacillati</taxon>
        <taxon>Actinomycetota</taxon>
        <taxon>Actinomycetes</taxon>
        <taxon>Mycobacteriales</taxon>
        <taxon>Corynebacteriaceae</taxon>
        <taxon>Corynebacterium</taxon>
    </lineage>
</organism>
<dbReference type="Proteomes" id="UP001238805">
    <property type="component" value="Chromosome"/>
</dbReference>
<evidence type="ECO:0000313" key="2">
    <source>
        <dbReference type="Proteomes" id="UP001238805"/>
    </source>
</evidence>
<dbReference type="SUPFAM" id="SSF52833">
    <property type="entry name" value="Thioredoxin-like"/>
    <property type="match status" value="1"/>
</dbReference>
<dbReference type="RefSeq" id="WP_284875974.1">
    <property type="nucleotide sequence ID" value="NZ_CP126970.1"/>
</dbReference>
<reference evidence="1 2" key="1">
    <citation type="submission" date="2023-05" db="EMBL/GenBank/DDBJ databases">
        <title>Corynebacterium suedekumii sp. nov. and Corynebacterium breve sp. nov. isolated from raw cow's milk.</title>
        <authorList>
            <person name="Baer M.K."/>
            <person name="Mehl L."/>
            <person name="Hellmuth R."/>
            <person name="Marke G."/>
            <person name="Lipski A."/>
        </authorList>
    </citation>
    <scope>NUCLEOTIDE SEQUENCE [LARGE SCALE GENOMIC DNA]</scope>
    <source>
        <strain evidence="1 2">LM112</strain>
    </source>
</reference>
<protein>
    <submittedName>
        <fullName evidence="1">Sucrase ferredoxin</fullName>
    </submittedName>
</protein>
<keyword evidence="2" id="KW-1185">Reference proteome</keyword>
<accession>A0ABY8VTC7</accession>
<sequence length="310" mass="33436">MTTVDTSAADAPDTLRCSDAQVEPLPGSAKKEKVYVILEWPHGWSRDVLDGGVFGDELTGRLKKKLGKTAGLQLVRHPGRDGRRITRHHLYLVFAEQARTELLVVDGPEAILDLDLSGPGRNGGEIVDHPLVLVCTHGKRDVCCALKGRPLAAELSERFPGTVVWETSHTKGHRFAPSILLMPWGYSYGRLNVEAGSALVSSALSGTWFQPGNRGRGLYGPRGQVAEVAVAGHLTDRADTAGDLHFGELTVVDESQDPVVVAHSDGRSWEVTVAQQEVDGIISSCGDRPKSGTVWVATDVVAEHSEQGWE</sequence>